<evidence type="ECO:0000313" key="11">
    <source>
        <dbReference type="Proteomes" id="UP000663824"/>
    </source>
</evidence>
<feature type="DNA-binding region" description="Homeobox" evidence="5">
    <location>
        <begin position="118"/>
        <end position="171"/>
    </location>
</feature>
<feature type="compositionally biased region" description="Polar residues" evidence="7">
    <location>
        <begin position="341"/>
        <end position="354"/>
    </location>
</feature>
<name>A0A816WF44_9BILA</name>
<evidence type="ECO:0000256" key="4">
    <source>
        <dbReference type="ARBA" id="ARBA00023242"/>
    </source>
</evidence>
<dbReference type="AlphaFoldDB" id="A0A816WF44"/>
<dbReference type="GO" id="GO:0005634">
    <property type="term" value="C:nucleus"/>
    <property type="evidence" value="ECO:0007669"/>
    <property type="project" value="UniProtKB-SubCell"/>
</dbReference>
<proteinExistence type="predicted"/>
<dbReference type="SUPFAM" id="SSF46689">
    <property type="entry name" value="Homeodomain-like"/>
    <property type="match status" value="2"/>
</dbReference>
<dbReference type="Pfam" id="PF00046">
    <property type="entry name" value="Homeodomain"/>
    <property type="match status" value="1"/>
</dbReference>
<evidence type="ECO:0000256" key="3">
    <source>
        <dbReference type="ARBA" id="ARBA00023155"/>
    </source>
</evidence>
<protein>
    <submittedName>
        <fullName evidence="10">Uncharacterized protein</fullName>
    </submittedName>
</protein>
<evidence type="ECO:0000256" key="5">
    <source>
        <dbReference type="PROSITE-ProRule" id="PRU00108"/>
    </source>
</evidence>
<dbReference type="InterPro" id="IPR001356">
    <property type="entry name" value="HD"/>
</dbReference>
<evidence type="ECO:0000259" key="8">
    <source>
        <dbReference type="PROSITE" id="PS50071"/>
    </source>
</evidence>
<feature type="compositionally biased region" description="Low complexity" evidence="7">
    <location>
        <begin position="305"/>
        <end position="324"/>
    </location>
</feature>
<feature type="region of interest" description="Disordered" evidence="7">
    <location>
        <begin position="305"/>
        <end position="358"/>
    </location>
</feature>
<dbReference type="InterPro" id="IPR050649">
    <property type="entry name" value="Paired_Homeobox_TFs"/>
</dbReference>
<dbReference type="SMART" id="SM00389">
    <property type="entry name" value="HOX"/>
    <property type="match status" value="1"/>
</dbReference>
<reference evidence="10" key="1">
    <citation type="submission" date="2021-02" db="EMBL/GenBank/DDBJ databases">
        <authorList>
            <person name="Nowell W R."/>
        </authorList>
    </citation>
    <scope>NUCLEOTIDE SEQUENCE</scope>
</reference>
<evidence type="ECO:0000256" key="7">
    <source>
        <dbReference type="SAM" id="MobiDB-lite"/>
    </source>
</evidence>
<organism evidence="10 11">
    <name type="scientific">Rotaria magnacalcarata</name>
    <dbReference type="NCBI Taxonomy" id="392030"/>
    <lineage>
        <taxon>Eukaryota</taxon>
        <taxon>Metazoa</taxon>
        <taxon>Spiralia</taxon>
        <taxon>Gnathifera</taxon>
        <taxon>Rotifera</taxon>
        <taxon>Eurotatoria</taxon>
        <taxon>Bdelloidea</taxon>
        <taxon>Philodinida</taxon>
        <taxon>Philodinidae</taxon>
        <taxon>Rotaria</taxon>
    </lineage>
</organism>
<dbReference type="InterPro" id="IPR017970">
    <property type="entry name" value="Homeobox_CS"/>
</dbReference>
<comment type="subcellular location">
    <subcellularLocation>
        <location evidence="1 5 6">Nucleus</location>
    </subcellularLocation>
</comment>
<dbReference type="PANTHER" id="PTHR24329:SF543">
    <property type="entry name" value="FI01017P-RELATED"/>
    <property type="match status" value="1"/>
</dbReference>
<dbReference type="GO" id="GO:0000981">
    <property type="term" value="F:DNA-binding transcription factor activity, RNA polymerase II-specific"/>
    <property type="evidence" value="ECO:0007669"/>
    <property type="project" value="InterPro"/>
</dbReference>
<evidence type="ECO:0000256" key="2">
    <source>
        <dbReference type="ARBA" id="ARBA00023125"/>
    </source>
</evidence>
<evidence type="ECO:0000256" key="6">
    <source>
        <dbReference type="RuleBase" id="RU000682"/>
    </source>
</evidence>
<feature type="domain" description="OAR" evidence="9">
    <location>
        <begin position="363"/>
        <end position="376"/>
    </location>
</feature>
<dbReference type="FunFam" id="1.10.10.60:FF:000679">
    <property type="entry name" value="Homeobox protein aristaless"/>
    <property type="match status" value="1"/>
</dbReference>
<dbReference type="Gene3D" id="1.10.10.60">
    <property type="entry name" value="Homeodomain-like"/>
    <property type="match status" value="2"/>
</dbReference>
<dbReference type="PROSITE" id="PS00027">
    <property type="entry name" value="HOMEOBOX_1"/>
    <property type="match status" value="1"/>
</dbReference>
<keyword evidence="2 5" id="KW-0238">DNA-binding</keyword>
<dbReference type="EMBL" id="CAJNRE010014907">
    <property type="protein sequence ID" value="CAF2132398.1"/>
    <property type="molecule type" value="Genomic_DNA"/>
</dbReference>
<feature type="region of interest" description="Disordered" evidence="7">
    <location>
        <begin position="41"/>
        <end position="85"/>
    </location>
</feature>
<comment type="caution">
    <text evidence="10">The sequence shown here is derived from an EMBL/GenBank/DDBJ whole genome shotgun (WGS) entry which is preliminary data.</text>
</comment>
<evidence type="ECO:0000259" key="9">
    <source>
        <dbReference type="PROSITE" id="PS50803"/>
    </source>
</evidence>
<dbReference type="GO" id="GO:0000977">
    <property type="term" value="F:RNA polymerase II transcription regulatory region sequence-specific DNA binding"/>
    <property type="evidence" value="ECO:0007669"/>
    <property type="project" value="TreeGrafter"/>
</dbReference>
<feature type="region of interest" description="Disordered" evidence="7">
    <location>
        <begin position="374"/>
        <end position="395"/>
    </location>
</feature>
<dbReference type="CDD" id="cd00086">
    <property type="entry name" value="homeodomain"/>
    <property type="match status" value="1"/>
</dbReference>
<evidence type="ECO:0000313" key="10">
    <source>
        <dbReference type="EMBL" id="CAF2132398.1"/>
    </source>
</evidence>
<dbReference type="Pfam" id="PF03826">
    <property type="entry name" value="OAR"/>
    <property type="match status" value="1"/>
</dbReference>
<dbReference type="PANTHER" id="PTHR24329">
    <property type="entry name" value="HOMEOBOX PROTEIN ARISTALESS"/>
    <property type="match status" value="1"/>
</dbReference>
<dbReference type="InterPro" id="IPR003654">
    <property type="entry name" value="OAR_dom"/>
</dbReference>
<evidence type="ECO:0000256" key="1">
    <source>
        <dbReference type="ARBA" id="ARBA00004123"/>
    </source>
</evidence>
<keyword evidence="4 5" id="KW-0539">Nucleus</keyword>
<feature type="domain" description="Homeobox" evidence="8">
    <location>
        <begin position="116"/>
        <end position="170"/>
    </location>
</feature>
<dbReference type="InterPro" id="IPR009057">
    <property type="entry name" value="Homeodomain-like_sf"/>
</dbReference>
<dbReference type="PROSITE" id="PS50803">
    <property type="entry name" value="OAR"/>
    <property type="match status" value="1"/>
</dbReference>
<keyword evidence="3 5" id="KW-0371">Homeobox</keyword>
<accession>A0A816WF44</accession>
<sequence>MTDIRHSQDKERHEINWKNEAYSSQQIQHSMNMYAQQLTTKSDNDQVPKMVGISSSTVPNGLDNLEKDESDSLSGYSDDENHKRKQRRYRTTFTSFQLEELEKAFQRTHYPDVFMRTTFTSFQLEELEKAFQRTHYPDVFMREELAMRIDLTEARVQVWFQNRRAKWRKREKMNPSCMLNSSSSSSLSTAAAHSLINNNNNNNNAHSHPFFTPPPSLLNRLSSFTPGEILSSYSSLTSSFLNATAAAACLPMFTPPTSFWPSTNQLGAAYPNILILQQLAQIAAASLASNTSSCSNEKELTNEIKNQNNDSNSNNNNNSATSSPSKKRKRSISSSNETSSEHQTPSITSFVTRANTDEHRCTSSIATLRLKAREHTTKQHDLSSPTSTPAIGVVQ</sequence>
<dbReference type="PROSITE" id="PS50071">
    <property type="entry name" value="HOMEOBOX_2"/>
    <property type="match status" value="1"/>
</dbReference>
<gene>
    <name evidence="10" type="ORF">MBJ925_LOCUS27844</name>
</gene>
<dbReference type="Proteomes" id="UP000663824">
    <property type="component" value="Unassembled WGS sequence"/>
</dbReference>